<dbReference type="EMBL" id="LQZD01000558">
    <property type="protein sequence ID" value="KXU09740.1"/>
    <property type="molecule type" value="Genomic_DNA"/>
</dbReference>
<dbReference type="AlphaFoldDB" id="A0A139R4I7"/>
<protein>
    <recommendedName>
        <fullName evidence="4">Gram-positive cocci surface proteins LPxTG domain-containing protein</fullName>
    </recommendedName>
</protein>
<organism evidence="2 3">
    <name type="scientific">Streptococcus mitis</name>
    <dbReference type="NCBI Taxonomy" id="28037"/>
    <lineage>
        <taxon>Bacteria</taxon>
        <taxon>Bacillati</taxon>
        <taxon>Bacillota</taxon>
        <taxon>Bacilli</taxon>
        <taxon>Lactobacillales</taxon>
        <taxon>Streptococcaceae</taxon>
        <taxon>Streptococcus</taxon>
        <taxon>Streptococcus mitis group</taxon>
    </lineage>
</organism>
<evidence type="ECO:0000313" key="2">
    <source>
        <dbReference type="EMBL" id="KXU09740.1"/>
    </source>
</evidence>
<evidence type="ECO:0008006" key="4">
    <source>
        <dbReference type="Google" id="ProtNLM"/>
    </source>
</evidence>
<dbReference type="NCBIfam" id="TIGR01167">
    <property type="entry name" value="LPXTG_anchor"/>
    <property type="match status" value="1"/>
</dbReference>
<evidence type="ECO:0000313" key="3">
    <source>
        <dbReference type="Proteomes" id="UP000070779"/>
    </source>
</evidence>
<gene>
    <name evidence="2" type="ORF">SMIDD22_02067</name>
</gene>
<comment type="caution">
    <text evidence="2">The sequence shown here is derived from an EMBL/GenBank/DDBJ whole genome shotgun (WGS) entry which is preliminary data.</text>
</comment>
<accession>A0A139R4I7</accession>
<feature type="transmembrane region" description="Helical" evidence="1">
    <location>
        <begin position="37"/>
        <end position="55"/>
    </location>
</feature>
<keyword evidence="1" id="KW-0472">Membrane</keyword>
<sequence>MKYVQEQVEKQASEVKNPVYQAPATTYELPKTGEKTSSLWFFGMVTISLLSLLKIKRESKEN</sequence>
<keyword evidence="1" id="KW-1133">Transmembrane helix</keyword>
<proteinExistence type="predicted"/>
<dbReference type="PATRIC" id="fig|28037.238.peg.2498"/>
<evidence type="ECO:0000256" key="1">
    <source>
        <dbReference type="SAM" id="Phobius"/>
    </source>
</evidence>
<keyword evidence="1" id="KW-0812">Transmembrane</keyword>
<dbReference type="Proteomes" id="UP000070779">
    <property type="component" value="Unassembled WGS sequence"/>
</dbReference>
<reference evidence="2 3" key="1">
    <citation type="submission" date="2016-01" db="EMBL/GenBank/DDBJ databases">
        <title>Highly variable Streptococcus oralis are common among viridans streptococci isolated from primates.</title>
        <authorList>
            <person name="Denapaite D."/>
            <person name="Rieger M."/>
            <person name="Koendgen S."/>
            <person name="Brueckner R."/>
            <person name="Ochigava I."/>
            <person name="Kappeler P."/>
            <person name="Maetz-Rensing K."/>
            <person name="Leendertz F."/>
            <person name="Hakenbeck R."/>
        </authorList>
    </citation>
    <scope>NUCLEOTIDE SEQUENCE [LARGE SCALE GENOMIC DNA]</scope>
    <source>
        <strain evidence="2 3">DD22</strain>
    </source>
</reference>
<name>A0A139R4I7_STRMT</name>